<evidence type="ECO:0000313" key="2">
    <source>
        <dbReference type="Proteomes" id="UP000314294"/>
    </source>
</evidence>
<name>A0A4Z2FBP6_9TELE</name>
<dbReference type="AlphaFoldDB" id="A0A4Z2FBP6"/>
<evidence type="ECO:0000313" key="1">
    <source>
        <dbReference type="EMBL" id="TNN38676.1"/>
    </source>
</evidence>
<dbReference type="Gene3D" id="3.40.50.11370">
    <property type="match status" value="1"/>
</dbReference>
<keyword evidence="2" id="KW-1185">Reference proteome</keyword>
<dbReference type="Proteomes" id="UP000314294">
    <property type="component" value="Unassembled WGS sequence"/>
</dbReference>
<organism evidence="1 2">
    <name type="scientific">Liparis tanakae</name>
    <name type="common">Tanaka's snailfish</name>
    <dbReference type="NCBI Taxonomy" id="230148"/>
    <lineage>
        <taxon>Eukaryota</taxon>
        <taxon>Metazoa</taxon>
        <taxon>Chordata</taxon>
        <taxon>Craniata</taxon>
        <taxon>Vertebrata</taxon>
        <taxon>Euteleostomi</taxon>
        <taxon>Actinopterygii</taxon>
        <taxon>Neopterygii</taxon>
        <taxon>Teleostei</taxon>
        <taxon>Neoteleostei</taxon>
        <taxon>Acanthomorphata</taxon>
        <taxon>Eupercaria</taxon>
        <taxon>Perciformes</taxon>
        <taxon>Cottioidei</taxon>
        <taxon>Cottales</taxon>
        <taxon>Liparidae</taxon>
        <taxon>Liparis</taxon>
    </lineage>
</organism>
<accession>A0A4Z2FBP6</accession>
<reference evidence="1 2" key="1">
    <citation type="submission" date="2019-03" db="EMBL/GenBank/DDBJ databases">
        <title>First draft genome of Liparis tanakae, snailfish: a comprehensive survey of snailfish specific genes.</title>
        <authorList>
            <person name="Kim W."/>
            <person name="Song I."/>
            <person name="Jeong J.-H."/>
            <person name="Kim D."/>
            <person name="Kim S."/>
            <person name="Ryu S."/>
            <person name="Song J.Y."/>
            <person name="Lee S.K."/>
        </authorList>
    </citation>
    <scope>NUCLEOTIDE SEQUENCE [LARGE SCALE GENOMIC DNA]</scope>
    <source>
        <tissue evidence="1">Muscle</tissue>
    </source>
</reference>
<comment type="caution">
    <text evidence="1">The sequence shown here is derived from an EMBL/GenBank/DDBJ whole genome shotgun (WGS) entry which is preliminary data.</text>
</comment>
<gene>
    <name evidence="1" type="primary">Itpk1</name>
    <name evidence="1" type="ORF">EYF80_051166</name>
</gene>
<keyword evidence="1" id="KW-0808">Transferase</keyword>
<dbReference type="EMBL" id="SRLO01001351">
    <property type="protein sequence ID" value="TNN38676.1"/>
    <property type="molecule type" value="Genomic_DNA"/>
</dbReference>
<proteinExistence type="predicted"/>
<sequence length="106" mass="11781">MSGGRVGFCLSDKKRKRMNLDAFAVFCEGRGVEVVQSISVSCITRNVKSRQQKAVLWSDNMADVFSSLRRRSLADLWLGAVRPGRSFWLRGGRGAALPSSETSFHE</sequence>
<keyword evidence="1" id="KW-0418">Kinase</keyword>
<protein>
    <submittedName>
        <fullName evidence="1">Inositol-tetrakisphosphate 1-kinase</fullName>
    </submittedName>
</protein>
<dbReference type="GO" id="GO:0016301">
    <property type="term" value="F:kinase activity"/>
    <property type="evidence" value="ECO:0007669"/>
    <property type="project" value="UniProtKB-KW"/>
</dbReference>